<feature type="compositionally biased region" description="Polar residues" evidence="1">
    <location>
        <begin position="9"/>
        <end position="26"/>
    </location>
</feature>
<feature type="compositionally biased region" description="Low complexity" evidence="1">
    <location>
        <begin position="50"/>
        <end position="64"/>
    </location>
</feature>
<organism evidence="2 3">
    <name type="scientific">Cryptosporangium minutisporangium</name>
    <dbReference type="NCBI Taxonomy" id="113569"/>
    <lineage>
        <taxon>Bacteria</taxon>
        <taxon>Bacillati</taxon>
        <taxon>Actinomycetota</taxon>
        <taxon>Actinomycetes</taxon>
        <taxon>Cryptosporangiales</taxon>
        <taxon>Cryptosporangiaceae</taxon>
        <taxon>Cryptosporangium</taxon>
    </lineage>
</organism>
<accession>A0ABP6STZ7</accession>
<evidence type="ECO:0000313" key="3">
    <source>
        <dbReference type="Proteomes" id="UP001501676"/>
    </source>
</evidence>
<gene>
    <name evidence="2" type="ORF">GCM10020369_18240</name>
</gene>
<sequence>MRTEALSPMTASATIASTKPSASRRPTVSRRRGTVNTERRGSDGAPPGPAVVHAVPAPASAAPSSDERRAAAPEEHPNGTRQPIGEDPAS</sequence>
<dbReference type="Proteomes" id="UP001501676">
    <property type="component" value="Unassembled WGS sequence"/>
</dbReference>
<feature type="region of interest" description="Disordered" evidence="1">
    <location>
        <begin position="1"/>
        <end position="90"/>
    </location>
</feature>
<protein>
    <submittedName>
        <fullName evidence="2">Uncharacterized protein</fullName>
    </submittedName>
</protein>
<dbReference type="EMBL" id="BAAAYN010000011">
    <property type="protein sequence ID" value="GAA3385298.1"/>
    <property type="molecule type" value="Genomic_DNA"/>
</dbReference>
<comment type="caution">
    <text evidence="2">The sequence shown here is derived from an EMBL/GenBank/DDBJ whole genome shotgun (WGS) entry which is preliminary data.</text>
</comment>
<evidence type="ECO:0000313" key="2">
    <source>
        <dbReference type="EMBL" id="GAA3385298.1"/>
    </source>
</evidence>
<feature type="compositionally biased region" description="Basic and acidic residues" evidence="1">
    <location>
        <begin position="65"/>
        <end position="78"/>
    </location>
</feature>
<name>A0ABP6STZ7_9ACTN</name>
<reference evidence="3" key="1">
    <citation type="journal article" date="2019" name="Int. J. Syst. Evol. Microbiol.">
        <title>The Global Catalogue of Microorganisms (GCM) 10K type strain sequencing project: providing services to taxonomists for standard genome sequencing and annotation.</title>
        <authorList>
            <consortium name="The Broad Institute Genomics Platform"/>
            <consortium name="The Broad Institute Genome Sequencing Center for Infectious Disease"/>
            <person name="Wu L."/>
            <person name="Ma J."/>
        </authorList>
    </citation>
    <scope>NUCLEOTIDE SEQUENCE [LARGE SCALE GENOMIC DNA]</scope>
    <source>
        <strain evidence="3">JCM 9458</strain>
    </source>
</reference>
<evidence type="ECO:0000256" key="1">
    <source>
        <dbReference type="SAM" id="MobiDB-lite"/>
    </source>
</evidence>
<proteinExistence type="predicted"/>
<keyword evidence="3" id="KW-1185">Reference proteome</keyword>